<accession>A0A2H3T9Y0</accession>
<dbReference type="PANTHER" id="PTHR48081:SF8">
    <property type="entry name" value="ALPHA_BETA HYDROLASE FOLD-3 DOMAIN-CONTAINING PROTEIN-RELATED"/>
    <property type="match status" value="1"/>
</dbReference>
<dbReference type="InterPro" id="IPR013094">
    <property type="entry name" value="AB_hydrolase_3"/>
</dbReference>
<evidence type="ECO:0000256" key="1">
    <source>
        <dbReference type="ARBA" id="ARBA00022801"/>
    </source>
</evidence>
<keyword evidence="1" id="KW-0378">Hydrolase</keyword>
<dbReference type="AlphaFoldDB" id="A0A2H3T9Y0"/>
<sequence length="342" mass="37330">MSIAPSWLQASHVGSQYQTLAADGFKAEEAMGGVRPVLKGSADEMRAQFAGLEESLAALYPPPSDAVLTQDGTREGIKYRVYTPRRQGDMAPEGQLPVGVFFHGGGFVLGDLDTEDGLCRAIAENVNAVLVSVDYRLAPANKAPSQLQDAIKMFEWAYHNAPTLGGDPRRLFTIGTSAGGALALAVARKVRLRHTALSQDAIKCVVAFNPVVFHTGNVPEQYSSQHTAFKENKENTPIIDLETLTSFYNLCNLKTDDADYFVGLDQASHQLFPPSYIVTCGLDPLRDDGKVLAESMESRGVPVRRDHYDGLPHCFWVVPTLPESAEFLKNAIQGVTWVMDKM</sequence>
<proteinExistence type="predicted"/>
<protein>
    <submittedName>
        <fullName evidence="3">Related to Putative sterigmatocystin biosynthesis lipase/esterase STCI</fullName>
    </submittedName>
</protein>
<dbReference type="PANTHER" id="PTHR48081">
    <property type="entry name" value="AB HYDROLASE SUPERFAMILY PROTEIN C4A8.06C"/>
    <property type="match status" value="1"/>
</dbReference>
<dbReference type="VEuPathDB" id="FungiDB:HZS61_013359"/>
<evidence type="ECO:0000313" key="3">
    <source>
        <dbReference type="EMBL" id="SCO78533.1"/>
    </source>
</evidence>
<organism evidence="3 4">
    <name type="scientific">Fusarium oxysporum</name>
    <name type="common">Fusarium vascular wilt</name>
    <dbReference type="NCBI Taxonomy" id="5507"/>
    <lineage>
        <taxon>Eukaryota</taxon>
        <taxon>Fungi</taxon>
        <taxon>Dikarya</taxon>
        <taxon>Ascomycota</taxon>
        <taxon>Pezizomycotina</taxon>
        <taxon>Sordariomycetes</taxon>
        <taxon>Hypocreomycetidae</taxon>
        <taxon>Hypocreales</taxon>
        <taxon>Nectriaceae</taxon>
        <taxon>Fusarium</taxon>
        <taxon>Fusarium oxysporum species complex</taxon>
    </lineage>
</organism>
<dbReference type="InterPro" id="IPR029058">
    <property type="entry name" value="AB_hydrolase_fold"/>
</dbReference>
<dbReference type="VEuPathDB" id="FungiDB:FOZG_07858"/>
<dbReference type="GO" id="GO:0016787">
    <property type="term" value="F:hydrolase activity"/>
    <property type="evidence" value="ECO:0007669"/>
    <property type="project" value="UniProtKB-KW"/>
</dbReference>
<dbReference type="Proteomes" id="UP000219369">
    <property type="component" value="Unassembled WGS sequence"/>
</dbReference>
<dbReference type="OrthoDB" id="408631at2759"/>
<evidence type="ECO:0000313" key="4">
    <source>
        <dbReference type="Proteomes" id="UP000219369"/>
    </source>
</evidence>
<evidence type="ECO:0000259" key="2">
    <source>
        <dbReference type="Pfam" id="PF07859"/>
    </source>
</evidence>
<dbReference type="VEuPathDB" id="FungiDB:FOC4_g10001401"/>
<reference evidence="4" key="1">
    <citation type="submission" date="2016-09" db="EMBL/GenBank/DDBJ databases">
        <authorList>
            <person name="Guldener U."/>
        </authorList>
    </citation>
    <scope>NUCLEOTIDE SEQUENCE [LARGE SCALE GENOMIC DNA]</scope>
    <source>
        <strain evidence="4">V64-1</strain>
    </source>
</reference>
<gene>
    <name evidence="3" type="ORF">FRV6_02746</name>
</gene>
<dbReference type="InterPro" id="IPR050300">
    <property type="entry name" value="GDXG_lipolytic_enzyme"/>
</dbReference>
<feature type="domain" description="Alpha/beta hydrolase fold-3" evidence="2">
    <location>
        <begin position="100"/>
        <end position="316"/>
    </location>
</feature>
<name>A0A2H3T9Y0_FUSOX</name>
<dbReference type="Gene3D" id="3.40.50.1820">
    <property type="entry name" value="alpha/beta hydrolase"/>
    <property type="match status" value="1"/>
</dbReference>
<dbReference type="Pfam" id="PF07859">
    <property type="entry name" value="Abhydrolase_3"/>
    <property type="match status" value="1"/>
</dbReference>
<dbReference type="SUPFAM" id="SSF53474">
    <property type="entry name" value="alpha/beta-Hydrolases"/>
    <property type="match status" value="1"/>
</dbReference>
<dbReference type="VEuPathDB" id="FungiDB:FOXG_05758"/>
<dbReference type="VEuPathDB" id="FungiDB:FOC1_g10011774"/>
<dbReference type="EMBL" id="FMJY01000002">
    <property type="protein sequence ID" value="SCO78533.1"/>
    <property type="molecule type" value="Genomic_DNA"/>
</dbReference>
<dbReference type="VEuPathDB" id="FungiDB:FOMG_11621"/>
<dbReference type="VEuPathDB" id="FungiDB:FOIG_13930"/>